<feature type="transmembrane region" description="Helical" evidence="1">
    <location>
        <begin position="243"/>
        <end position="269"/>
    </location>
</feature>
<feature type="transmembrane region" description="Helical" evidence="1">
    <location>
        <begin position="21"/>
        <end position="47"/>
    </location>
</feature>
<sequence length="287" mass="32105">MIWRNPERRAKELLRSTTVLEPFYVVTISLLSLLLPLSFLLLSRFSYVHYLFLVTATPFPVHPSFSLNFFLTIPAVLYVPVTTVSVSALVHGLTGKITFASESPVAAYRPRLFATWIILCVLQVCVGLGIEGSIEAGVNGSAAAAAANLIGVKRSLFSRVIFFLGLHESMLLWFRTIVKPIVDDTIFGVVREESWVQRATVAVSLGSLWWWKLRDEVEGLVVGAESKIEMAMGMEAVDLVGWWLYYVTVTIGMVRLVKVVMWLGMIFLFERVRIRNSDQTSNGEGKV</sequence>
<evidence type="ECO:0000313" key="2">
    <source>
        <dbReference type="EMBL" id="GKU87018.1"/>
    </source>
</evidence>
<keyword evidence="1" id="KW-0472">Membrane</keyword>
<accession>A0AAV5HDW3</accession>
<dbReference type="PANTHER" id="PTHR37172:SF3">
    <property type="entry name" value="TRANSMEMBRANE PROTEIN"/>
    <property type="match status" value="1"/>
</dbReference>
<organism evidence="2 3">
    <name type="scientific">Rubroshorea leprosula</name>
    <dbReference type="NCBI Taxonomy" id="152421"/>
    <lineage>
        <taxon>Eukaryota</taxon>
        <taxon>Viridiplantae</taxon>
        <taxon>Streptophyta</taxon>
        <taxon>Embryophyta</taxon>
        <taxon>Tracheophyta</taxon>
        <taxon>Spermatophyta</taxon>
        <taxon>Magnoliopsida</taxon>
        <taxon>eudicotyledons</taxon>
        <taxon>Gunneridae</taxon>
        <taxon>Pentapetalae</taxon>
        <taxon>rosids</taxon>
        <taxon>malvids</taxon>
        <taxon>Malvales</taxon>
        <taxon>Dipterocarpaceae</taxon>
        <taxon>Rubroshorea</taxon>
    </lineage>
</organism>
<proteinExistence type="predicted"/>
<dbReference type="PANTHER" id="PTHR37172">
    <property type="entry name" value="TRANSMEMBRANE PROTEIN"/>
    <property type="match status" value="1"/>
</dbReference>
<keyword evidence="1" id="KW-0812">Transmembrane</keyword>
<gene>
    <name evidence="2" type="ORF">SLEP1_g1477</name>
</gene>
<evidence type="ECO:0000313" key="3">
    <source>
        <dbReference type="Proteomes" id="UP001054252"/>
    </source>
</evidence>
<protein>
    <recommendedName>
        <fullName evidence="4">Transmembrane protein</fullName>
    </recommendedName>
</protein>
<dbReference type="Proteomes" id="UP001054252">
    <property type="component" value="Unassembled WGS sequence"/>
</dbReference>
<comment type="caution">
    <text evidence="2">The sequence shown here is derived from an EMBL/GenBank/DDBJ whole genome shotgun (WGS) entry which is preliminary data.</text>
</comment>
<dbReference type="EMBL" id="BPVZ01000001">
    <property type="protein sequence ID" value="GKU87018.1"/>
    <property type="molecule type" value="Genomic_DNA"/>
</dbReference>
<evidence type="ECO:0000256" key="1">
    <source>
        <dbReference type="SAM" id="Phobius"/>
    </source>
</evidence>
<feature type="transmembrane region" description="Helical" evidence="1">
    <location>
        <begin position="67"/>
        <end position="91"/>
    </location>
</feature>
<feature type="transmembrane region" description="Helical" evidence="1">
    <location>
        <begin position="112"/>
        <end position="130"/>
    </location>
</feature>
<reference evidence="2 3" key="1">
    <citation type="journal article" date="2021" name="Commun. Biol.">
        <title>The genome of Shorea leprosula (Dipterocarpaceae) highlights the ecological relevance of drought in aseasonal tropical rainforests.</title>
        <authorList>
            <person name="Ng K.K.S."/>
            <person name="Kobayashi M.J."/>
            <person name="Fawcett J.A."/>
            <person name="Hatakeyama M."/>
            <person name="Paape T."/>
            <person name="Ng C.H."/>
            <person name="Ang C.C."/>
            <person name="Tnah L.H."/>
            <person name="Lee C.T."/>
            <person name="Nishiyama T."/>
            <person name="Sese J."/>
            <person name="O'Brien M.J."/>
            <person name="Copetti D."/>
            <person name="Mohd Noor M.I."/>
            <person name="Ong R.C."/>
            <person name="Putra M."/>
            <person name="Sireger I.Z."/>
            <person name="Indrioko S."/>
            <person name="Kosugi Y."/>
            <person name="Izuno A."/>
            <person name="Isagi Y."/>
            <person name="Lee S.L."/>
            <person name="Shimizu K.K."/>
        </authorList>
    </citation>
    <scope>NUCLEOTIDE SEQUENCE [LARGE SCALE GENOMIC DNA]</scope>
    <source>
        <strain evidence="2">214</strain>
    </source>
</reference>
<keyword evidence="3" id="KW-1185">Reference proteome</keyword>
<name>A0AAV5HDW3_9ROSI</name>
<evidence type="ECO:0008006" key="4">
    <source>
        <dbReference type="Google" id="ProtNLM"/>
    </source>
</evidence>
<keyword evidence="1" id="KW-1133">Transmembrane helix</keyword>
<dbReference type="AlphaFoldDB" id="A0AAV5HDW3"/>